<proteinExistence type="predicted"/>
<organism evidence="1 2">
    <name type="scientific">Gossypium arboreum</name>
    <name type="common">Tree cotton</name>
    <name type="synonym">Gossypium nanking</name>
    <dbReference type="NCBI Taxonomy" id="29729"/>
    <lineage>
        <taxon>Eukaryota</taxon>
        <taxon>Viridiplantae</taxon>
        <taxon>Streptophyta</taxon>
        <taxon>Embryophyta</taxon>
        <taxon>Tracheophyta</taxon>
        <taxon>Spermatophyta</taxon>
        <taxon>Magnoliopsida</taxon>
        <taxon>eudicotyledons</taxon>
        <taxon>Gunneridae</taxon>
        <taxon>Pentapetalae</taxon>
        <taxon>rosids</taxon>
        <taxon>malvids</taxon>
        <taxon>Malvales</taxon>
        <taxon>Malvaceae</taxon>
        <taxon>Malvoideae</taxon>
        <taxon>Gossypium</taxon>
    </lineage>
</organism>
<sequence length="34" mass="3920">MYLGSILLGSCLMYYQSSQLHLYFYLLGVIRSDA</sequence>
<name>A0A0B0PCM2_GOSAR</name>
<keyword evidence="2" id="KW-1185">Reference proteome</keyword>
<evidence type="ECO:0000313" key="2">
    <source>
        <dbReference type="Proteomes" id="UP000032142"/>
    </source>
</evidence>
<reference evidence="2" key="1">
    <citation type="submission" date="2014-09" db="EMBL/GenBank/DDBJ databases">
        <authorList>
            <person name="Mudge J."/>
            <person name="Ramaraj T."/>
            <person name="Lindquist I.E."/>
            <person name="Bharti A.K."/>
            <person name="Sundararajan A."/>
            <person name="Cameron C.T."/>
            <person name="Woodward J.E."/>
            <person name="May G.D."/>
            <person name="Brubaker C."/>
            <person name="Broadhvest J."/>
            <person name="Wilkins T.A."/>
        </authorList>
    </citation>
    <scope>NUCLEOTIDE SEQUENCE</scope>
    <source>
        <strain evidence="2">cv. AKA8401</strain>
    </source>
</reference>
<dbReference type="AlphaFoldDB" id="A0A0B0PCM2"/>
<evidence type="ECO:0000313" key="1">
    <source>
        <dbReference type="EMBL" id="KHG22627.1"/>
    </source>
</evidence>
<accession>A0A0B0PCM2</accession>
<dbReference type="EMBL" id="KN422331">
    <property type="protein sequence ID" value="KHG22627.1"/>
    <property type="molecule type" value="Genomic_DNA"/>
</dbReference>
<gene>
    <name evidence="1" type="ORF">F383_29944</name>
</gene>
<dbReference type="Proteomes" id="UP000032142">
    <property type="component" value="Unassembled WGS sequence"/>
</dbReference>
<protein>
    <submittedName>
        <fullName evidence="1">Uncharacterized protein</fullName>
    </submittedName>
</protein>